<keyword evidence="2" id="KW-1185">Reference proteome</keyword>
<dbReference type="EMBL" id="LT629785">
    <property type="protein sequence ID" value="SDU03360.1"/>
    <property type="molecule type" value="Genomic_DNA"/>
</dbReference>
<evidence type="ECO:0000313" key="2">
    <source>
        <dbReference type="Proteomes" id="UP000243232"/>
    </source>
</evidence>
<dbReference type="NCBIfam" id="NF041729">
    <property type="entry name" value="PA1414_fam"/>
    <property type="match status" value="1"/>
</dbReference>
<evidence type="ECO:0000313" key="1">
    <source>
        <dbReference type="EMBL" id="SDU03360.1"/>
    </source>
</evidence>
<dbReference type="Proteomes" id="UP000243232">
    <property type="component" value="Chromosome I"/>
</dbReference>
<protein>
    <submittedName>
        <fullName evidence="1">Uncharacterized protein</fullName>
    </submittedName>
</protein>
<name>A0A1H2F7H4_9PSED</name>
<dbReference type="InterPro" id="IPR049792">
    <property type="entry name" value="PA1414-like"/>
</dbReference>
<organism evidence="1 2">
    <name type="scientific">Pseudomonas pohangensis</name>
    <dbReference type="NCBI Taxonomy" id="364197"/>
    <lineage>
        <taxon>Bacteria</taxon>
        <taxon>Pseudomonadati</taxon>
        <taxon>Pseudomonadota</taxon>
        <taxon>Gammaproteobacteria</taxon>
        <taxon>Pseudomonadales</taxon>
        <taxon>Pseudomonadaceae</taxon>
        <taxon>Pseudomonas</taxon>
    </lineage>
</organism>
<gene>
    <name evidence="1" type="ORF">SAMN05216296_1387</name>
</gene>
<sequence>MIDKLKSAMHEVLMALGLIETPRLQPVPLRTRQLPRPTRRD</sequence>
<dbReference type="RefSeq" id="WP_269457171.1">
    <property type="nucleotide sequence ID" value="NZ_LT629785.1"/>
</dbReference>
<reference evidence="2" key="1">
    <citation type="submission" date="2016-10" db="EMBL/GenBank/DDBJ databases">
        <authorList>
            <person name="Varghese N."/>
            <person name="Submissions S."/>
        </authorList>
    </citation>
    <scope>NUCLEOTIDE SEQUENCE [LARGE SCALE GENOMIC DNA]</scope>
    <source>
        <strain evidence="2">DSM 17875</strain>
    </source>
</reference>
<accession>A0A1H2F7H4</accession>
<dbReference type="AlphaFoldDB" id="A0A1H2F7H4"/>
<proteinExistence type="predicted"/>